<dbReference type="PANTHER" id="PTHR31669:SF297">
    <property type="entry name" value="PROTEIN FAR1-RELATED SEQUENCE"/>
    <property type="match status" value="1"/>
</dbReference>
<dbReference type="InterPro" id="IPR031052">
    <property type="entry name" value="FHY3/FAR1"/>
</dbReference>
<dbReference type="GO" id="GO:0005634">
    <property type="term" value="C:nucleus"/>
    <property type="evidence" value="ECO:0007669"/>
    <property type="project" value="UniProtKB-SubCell"/>
</dbReference>
<accession>A0A2G3ALC1</accession>
<dbReference type="Gramene" id="PHT95031">
    <property type="protein sequence ID" value="PHT95031"/>
    <property type="gene ID" value="T459_02913"/>
</dbReference>
<gene>
    <name evidence="2" type="ORF">T459_02913</name>
</gene>
<dbReference type="STRING" id="4072.A0A2G3ALC1"/>
<proteinExistence type="inferred from homology"/>
<protein>
    <recommendedName>
        <fullName evidence="1">Protein FAR1-RELATED SEQUENCE</fullName>
    </recommendedName>
</protein>
<comment type="function">
    <text evidence="1">Putative transcription activator involved in regulating light control of development.</text>
</comment>
<dbReference type="GO" id="GO:0008270">
    <property type="term" value="F:zinc ion binding"/>
    <property type="evidence" value="ECO:0007669"/>
    <property type="project" value="UniProtKB-UniRule"/>
</dbReference>
<reference evidence="2 3" key="1">
    <citation type="journal article" date="2014" name="Nat. Genet.">
        <title>Genome sequence of the hot pepper provides insights into the evolution of pungency in Capsicum species.</title>
        <authorList>
            <person name="Kim S."/>
            <person name="Park M."/>
            <person name="Yeom S.I."/>
            <person name="Kim Y.M."/>
            <person name="Lee J.M."/>
            <person name="Lee H.A."/>
            <person name="Seo E."/>
            <person name="Choi J."/>
            <person name="Cheong K."/>
            <person name="Kim K.T."/>
            <person name="Jung K."/>
            <person name="Lee G.W."/>
            <person name="Oh S.K."/>
            <person name="Bae C."/>
            <person name="Kim S.B."/>
            <person name="Lee H.Y."/>
            <person name="Kim S.Y."/>
            <person name="Kim M.S."/>
            <person name="Kang B.C."/>
            <person name="Jo Y.D."/>
            <person name="Yang H.B."/>
            <person name="Jeong H.J."/>
            <person name="Kang W.H."/>
            <person name="Kwon J.K."/>
            <person name="Shin C."/>
            <person name="Lim J.Y."/>
            <person name="Park J.H."/>
            <person name="Huh J.H."/>
            <person name="Kim J.S."/>
            <person name="Kim B.D."/>
            <person name="Cohen O."/>
            <person name="Paran I."/>
            <person name="Suh M.C."/>
            <person name="Lee S.B."/>
            <person name="Kim Y.K."/>
            <person name="Shin Y."/>
            <person name="Noh S.J."/>
            <person name="Park J."/>
            <person name="Seo Y.S."/>
            <person name="Kwon S.Y."/>
            <person name="Kim H.A."/>
            <person name="Park J.M."/>
            <person name="Kim H.J."/>
            <person name="Choi S.B."/>
            <person name="Bosland P.W."/>
            <person name="Reeves G."/>
            <person name="Jo S.H."/>
            <person name="Lee B.W."/>
            <person name="Cho H.T."/>
            <person name="Choi H.S."/>
            <person name="Lee M.S."/>
            <person name="Yu Y."/>
            <person name="Do Choi Y."/>
            <person name="Park B.S."/>
            <person name="van Deynze A."/>
            <person name="Ashrafi H."/>
            <person name="Hill T."/>
            <person name="Kim W.T."/>
            <person name="Pai H.S."/>
            <person name="Ahn H.K."/>
            <person name="Yeam I."/>
            <person name="Giovannoni J.J."/>
            <person name="Rose J.K."/>
            <person name="Sorensen I."/>
            <person name="Lee S.J."/>
            <person name="Kim R.W."/>
            <person name="Choi I.Y."/>
            <person name="Choi B.S."/>
            <person name="Lim J.S."/>
            <person name="Lee Y.H."/>
            <person name="Choi D."/>
        </authorList>
    </citation>
    <scope>NUCLEOTIDE SEQUENCE [LARGE SCALE GENOMIC DNA]</scope>
    <source>
        <strain evidence="3">cv. CM334</strain>
    </source>
</reference>
<dbReference type="Proteomes" id="UP000222542">
    <property type="component" value="Unassembled WGS sequence"/>
</dbReference>
<dbReference type="GO" id="GO:0006355">
    <property type="term" value="P:regulation of DNA-templated transcription"/>
    <property type="evidence" value="ECO:0007669"/>
    <property type="project" value="UniProtKB-UniRule"/>
</dbReference>
<comment type="caution">
    <text evidence="2">The sequence shown here is derived from an EMBL/GenBank/DDBJ whole genome shotgun (WGS) entry which is preliminary data.</text>
</comment>
<keyword evidence="1" id="KW-0862">Zinc</keyword>
<keyword evidence="1" id="KW-0479">Metal-binding</keyword>
<evidence type="ECO:0000256" key="1">
    <source>
        <dbReference type="RuleBase" id="RU367018"/>
    </source>
</evidence>
<organism evidence="2 3">
    <name type="scientific">Capsicum annuum</name>
    <name type="common">Capsicum pepper</name>
    <dbReference type="NCBI Taxonomy" id="4072"/>
    <lineage>
        <taxon>Eukaryota</taxon>
        <taxon>Viridiplantae</taxon>
        <taxon>Streptophyta</taxon>
        <taxon>Embryophyta</taxon>
        <taxon>Tracheophyta</taxon>
        <taxon>Spermatophyta</taxon>
        <taxon>Magnoliopsida</taxon>
        <taxon>eudicotyledons</taxon>
        <taxon>Gunneridae</taxon>
        <taxon>Pentapetalae</taxon>
        <taxon>asterids</taxon>
        <taxon>lamiids</taxon>
        <taxon>Solanales</taxon>
        <taxon>Solanaceae</taxon>
        <taxon>Solanoideae</taxon>
        <taxon>Capsiceae</taxon>
        <taxon>Capsicum</taxon>
    </lineage>
</organism>
<name>A0A2G3ALC1_CAPAN</name>
<evidence type="ECO:0000313" key="3">
    <source>
        <dbReference type="Proteomes" id="UP000222542"/>
    </source>
</evidence>
<dbReference type="AlphaFoldDB" id="A0A2G3ALC1"/>
<comment type="similarity">
    <text evidence="1">Belongs to the FHY3/FAR1 family.</text>
</comment>
<dbReference type="PANTHER" id="PTHR31669">
    <property type="entry name" value="PROTEIN FAR1-RELATED SEQUENCE 10-RELATED"/>
    <property type="match status" value="1"/>
</dbReference>
<reference evidence="2 3" key="2">
    <citation type="journal article" date="2017" name="Genome Biol.">
        <title>New reference genome sequences of hot pepper reveal the massive evolution of plant disease-resistance genes by retroduplication.</title>
        <authorList>
            <person name="Kim S."/>
            <person name="Park J."/>
            <person name="Yeom S.I."/>
            <person name="Kim Y.M."/>
            <person name="Seo E."/>
            <person name="Kim K.T."/>
            <person name="Kim M.S."/>
            <person name="Lee J.M."/>
            <person name="Cheong K."/>
            <person name="Shin H.S."/>
            <person name="Kim S.B."/>
            <person name="Han K."/>
            <person name="Lee J."/>
            <person name="Park M."/>
            <person name="Lee H.A."/>
            <person name="Lee H.Y."/>
            <person name="Lee Y."/>
            <person name="Oh S."/>
            <person name="Lee J.H."/>
            <person name="Choi E."/>
            <person name="Choi E."/>
            <person name="Lee S.E."/>
            <person name="Jeon J."/>
            <person name="Kim H."/>
            <person name="Choi G."/>
            <person name="Song H."/>
            <person name="Lee J."/>
            <person name="Lee S.C."/>
            <person name="Kwon J.K."/>
            <person name="Lee H.Y."/>
            <person name="Koo N."/>
            <person name="Hong Y."/>
            <person name="Kim R.W."/>
            <person name="Kang W.H."/>
            <person name="Huh J.H."/>
            <person name="Kang B.C."/>
            <person name="Yang T.J."/>
            <person name="Lee Y.H."/>
            <person name="Bennetzen J.L."/>
            <person name="Choi D."/>
        </authorList>
    </citation>
    <scope>NUCLEOTIDE SEQUENCE [LARGE SCALE GENOMIC DNA]</scope>
    <source>
        <strain evidence="3">cv. CM334</strain>
    </source>
</reference>
<keyword evidence="1" id="KW-0539">Nucleus</keyword>
<comment type="subcellular location">
    <subcellularLocation>
        <location evidence="1">Nucleus</location>
    </subcellularLocation>
</comment>
<evidence type="ECO:0000313" key="2">
    <source>
        <dbReference type="EMBL" id="PHT95031.1"/>
    </source>
</evidence>
<keyword evidence="1" id="KW-0863">Zinc-finger</keyword>
<keyword evidence="3" id="KW-1185">Reference proteome</keyword>
<dbReference type="EMBL" id="AYRZ02000001">
    <property type="protein sequence ID" value="PHT95031.1"/>
    <property type="molecule type" value="Genomic_DNA"/>
</dbReference>
<sequence length="217" mass="25250">MHDDSYTKEKYTAGTIEGMYFHCVKSIFAFYNEHSRLTSFGVVKKSAKKEVGQLKYVTFGYDKCQKTTARNQSKRVEYKGRENYRVMNDGLCVVKKVILEHNHELEPVLSHFLPCHMELGRTVKKSLVGHDIADFVRKSLLEVSKWVPIFLKYFFSAGMLSTQRCESIHAFFDGYISGQSSLKQFVEQYEVSLRFKYEKELESQASERKQLVDLPSH</sequence>